<dbReference type="Proteomes" id="UP000178348">
    <property type="component" value="Unassembled WGS sequence"/>
</dbReference>
<evidence type="ECO:0000313" key="2">
    <source>
        <dbReference type="EMBL" id="OGZ01034.1"/>
    </source>
</evidence>
<reference evidence="2 3" key="1">
    <citation type="journal article" date="2016" name="Nat. Commun.">
        <title>Thousands of microbial genomes shed light on interconnected biogeochemical processes in an aquifer system.</title>
        <authorList>
            <person name="Anantharaman K."/>
            <person name="Brown C.T."/>
            <person name="Hug L.A."/>
            <person name="Sharon I."/>
            <person name="Castelle C.J."/>
            <person name="Probst A.J."/>
            <person name="Thomas B.C."/>
            <person name="Singh A."/>
            <person name="Wilkins M.J."/>
            <person name="Karaoz U."/>
            <person name="Brodie E.L."/>
            <person name="Williams K.H."/>
            <person name="Hubbard S.S."/>
            <person name="Banfield J.F."/>
        </authorList>
    </citation>
    <scope>NUCLEOTIDE SEQUENCE [LARGE SCALE GENOMIC DNA]</scope>
</reference>
<evidence type="ECO:0000256" key="1">
    <source>
        <dbReference type="SAM" id="SignalP"/>
    </source>
</evidence>
<dbReference type="EMBL" id="MHLB01000050">
    <property type="protein sequence ID" value="OGZ01034.1"/>
    <property type="molecule type" value="Genomic_DNA"/>
</dbReference>
<name>A0A1G2CHZ5_9BACT</name>
<protein>
    <submittedName>
        <fullName evidence="2">Uncharacterized protein</fullName>
    </submittedName>
</protein>
<keyword evidence="1" id="KW-0732">Signal</keyword>
<accession>A0A1G2CHZ5</accession>
<evidence type="ECO:0000313" key="3">
    <source>
        <dbReference type="Proteomes" id="UP000178348"/>
    </source>
</evidence>
<proteinExistence type="predicted"/>
<comment type="caution">
    <text evidence="2">The sequence shown here is derived from an EMBL/GenBank/DDBJ whole genome shotgun (WGS) entry which is preliminary data.</text>
</comment>
<sequence length="295" mass="32560">MIYAVCAVLAGMGALAWNAARVQATTNVRPEIDNHWAWNDVIEWIDFYHYPTENVILTSYKLTGYASSSIGNIYFDCAMTGDCAEKGNYKVTNDGEGNLSGWAWNDAVGWISFDCHNNGGSCGTLYQAYVVPDNIDAGIFTNPGTDYAWNDLIGWISFNCDNHSNCGNPDGINYKVATSWEATSTSGYVDSSTFDTNVTGGAQLNSVMWSGVTEPGTEVGFQFAGSDNPNEPSWEFKGPDGTVDTYYMAVQNSSVPLDLTLHNNQQYFRYRVTLFSDLTQRNTPRIDEISINWSP</sequence>
<feature type="signal peptide" evidence="1">
    <location>
        <begin position="1"/>
        <end position="19"/>
    </location>
</feature>
<organism evidence="2 3">
    <name type="scientific">Candidatus Liptonbacteria bacterium RIFCSPLOWO2_01_FULL_53_13</name>
    <dbReference type="NCBI Taxonomy" id="1798651"/>
    <lineage>
        <taxon>Bacteria</taxon>
        <taxon>Candidatus Liptoniibacteriota</taxon>
    </lineage>
</organism>
<gene>
    <name evidence="2" type="ORF">A2946_03285</name>
</gene>
<dbReference type="AlphaFoldDB" id="A0A1G2CHZ5"/>
<feature type="chain" id="PRO_5009582321" evidence="1">
    <location>
        <begin position="20"/>
        <end position="295"/>
    </location>
</feature>